<proteinExistence type="predicted"/>
<dbReference type="EMBL" id="CP018835">
    <property type="protein sequence ID" value="ASA56528.1"/>
    <property type="molecule type" value="Genomic_DNA"/>
</dbReference>
<dbReference type="RefSeq" id="WP_021020855.1">
    <property type="nucleotide sequence ID" value="NZ_CP018835.1"/>
</dbReference>
<dbReference type="AlphaFoldDB" id="A0A1Z2SH84"/>
<reference evidence="2 3" key="1">
    <citation type="submission" date="2016-12" db="EMBL/GenBank/DDBJ databases">
        <authorList>
            <person name="Song W.-J."/>
            <person name="Kurnit D.M."/>
        </authorList>
    </citation>
    <scope>NUCLEOTIDE SEQUENCE [LARGE SCALE GENOMIC DNA]</scope>
    <source>
        <strain evidence="2 3">ATCC 43942</strain>
    </source>
</reference>
<organism evidence="2 3">
    <name type="scientific">Vibrio gazogenes</name>
    <dbReference type="NCBI Taxonomy" id="687"/>
    <lineage>
        <taxon>Bacteria</taxon>
        <taxon>Pseudomonadati</taxon>
        <taxon>Pseudomonadota</taxon>
        <taxon>Gammaproteobacteria</taxon>
        <taxon>Vibrionales</taxon>
        <taxon>Vibrionaceae</taxon>
        <taxon>Vibrio</taxon>
    </lineage>
</organism>
<dbReference type="SUPFAM" id="SSF47336">
    <property type="entry name" value="ACP-like"/>
    <property type="match status" value="1"/>
</dbReference>
<dbReference type="Proteomes" id="UP000196708">
    <property type="component" value="Chromosome 1"/>
</dbReference>
<dbReference type="PROSITE" id="PS50075">
    <property type="entry name" value="CARRIER"/>
    <property type="match status" value="1"/>
</dbReference>
<sequence>MESNKEKIREFVQYLLKKNGQEADVNINDDDSLIESNLFDSLDIAELTLFLEDEYNIYTSSSDNEVFKQIDTINLIEQYIISQK</sequence>
<dbReference type="OrthoDB" id="5887842at2"/>
<evidence type="ECO:0000313" key="3">
    <source>
        <dbReference type="Proteomes" id="UP000196708"/>
    </source>
</evidence>
<dbReference type="KEGG" id="vga:BSQ33_13060"/>
<dbReference type="InterPro" id="IPR036736">
    <property type="entry name" value="ACP-like_sf"/>
</dbReference>
<dbReference type="Gene3D" id="1.10.1200.10">
    <property type="entry name" value="ACP-like"/>
    <property type="match status" value="1"/>
</dbReference>
<feature type="domain" description="Carrier" evidence="1">
    <location>
        <begin position="2"/>
        <end position="84"/>
    </location>
</feature>
<gene>
    <name evidence="2" type="ORF">BSQ33_13060</name>
</gene>
<protein>
    <recommendedName>
        <fullName evidence="1">Carrier domain-containing protein</fullName>
    </recommendedName>
</protein>
<evidence type="ECO:0000313" key="2">
    <source>
        <dbReference type="EMBL" id="ASA56528.1"/>
    </source>
</evidence>
<evidence type="ECO:0000259" key="1">
    <source>
        <dbReference type="PROSITE" id="PS50075"/>
    </source>
</evidence>
<dbReference type="InterPro" id="IPR009081">
    <property type="entry name" value="PP-bd_ACP"/>
</dbReference>
<name>A0A1Z2SH84_VIBGA</name>
<accession>A0A1Z2SH84</accession>